<protein>
    <submittedName>
        <fullName evidence="1">Uncharacterized protein</fullName>
    </submittedName>
</protein>
<dbReference type="EMBL" id="LR589089">
    <property type="protein sequence ID" value="VTO98993.1"/>
    <property type="molecule type" value="Genomic_DNA"/>
</dbReference>
<sequence>MRKPVRLDSARQWVRSGSRITVGTYARRYGVDRYTAYDELNAIGFPLPASAQKWAQRPPPVPRKRRRTDEVNDAEMDWVWVGDRRMFVVDYTPGGAPFGCYEDDFTEFP</sequence>
<organism evidence="1">
    <name type="scientific">Mycobacterium riyadhense</name>
    <dbReference type="NCBI Taxonomy" id="486698"/>
    <lineage>
        <taxon>Bacteria</taxon>
        <taxon>Bacillati</taxon>
        <taxon>Actinomycetota</taxon>
        <taxon>Actinomycetes</taxon>
        <taxon>Mycobacteriales</taxon>
        <taxon>Mycobacteriaceae</taxon>
        <taxon>Mycobacterium</taxon>
    </lineage>
</organism>
<proteinExistence type="predicted"/>
<gene>
    <name evidence="1" type="ORF">BIN_B_02782</name>
</gene>
<dbReference type="AlphaFoldDB" id="A0A653EN93"/>
<dbReference type="RefSeq" id="WP_204801752.1">
    <property type="nucleotide sequence ID" value="NZ_CAJMWM010000001.1"/>
</dbReference>
<reference evidence="1" key="1">
    <citation type="submission" date="2019-05" db="EMBL/GenBank/DDBJ databases">
        <authorList>
            <person name="Naeem R."/>
            <person name="Antony C."/>
            <person name="Guan Q."/>
        </authorList>
    </citation>
    <scope>NUCLEOTIDE SEQUENCE</scope>
    <source>
        <strain evidence="1">2</strain>
    </source>
</reference>
<name>A0A653EN93_9MYCO</name>
<evidence type="ECO:0000313" key="1">
    <source>
        <dbReference type="EMBL" id="VTO98993.1"/>
    </source>
</evidence>
<accession>A0A653EN93</accession>